<evidence type="ECO:0000313" key="2">
    <source>
        <dbReference type="Proteomes" id="UP000887013"/>
    </source>
</evidence>
<dbReference type="AlphaFoldDB" id="A0A8X6TAG5"/>
<gene>
    <name evidence="1" type="ORF">NPIL_98401</name>
</gene>
<organism evidence="1 2">
    <name type="scientific">Nephila pilipes</name>
    <name type="common">Giant wood spider</name>
    <name type="synonym">Nephila maculata</name>
    <dbReference type="NCBI Taxonomy" id="299642"/>
    <lineage>
        <taxon>Eukaryota</taxon>
        <taxon>Metazoa</taxon>
        <taxon>Ecdysozoa</taxon>
        <taxon>Arthropoda</taxon>
        <taxon>Chelicerata</taxon>
        <taxon>Arachnida</taxon>
        <taxon>Araneae</taxon>
        <taxon>Araneomorphae</taxon>
        <taxon>Entelegynae</taxon>
        <taxon>Araneoidea</taxon>
        <taxon>Nephilidae</taxon>
        <taxon>Nephila</taxon>
    </lineage>
</organism>
<evidence type="ECO:0000313" key="1">
    <source>
        <dbReference type="EMBL" id="GFS89293.1"/>
    </source>
</evidence>
<protein>
    <submittedName>
        <fullName evidence="1">Uncharacterized protein</fullName>
    </submittedName>
</protein>
<proteinExistence type="predicted"/>
<reference evidence="1" key="1">
    <citation type="submission" date="2020-08" db="EMBL/GenBank/DDBJ databases">
        <title>Multicomponent nature underlies the extraordinary mechanical properties of spider dragline silk.</title>
        <authorList>
            <person name="Kono N."/>
            <person name="Nakamura H."/>
            <person name="Mori M."/>
            <person name="Yoshida Y."/>
            <person name="Ohtoshi R."/>
            <person name="Malay A.D."/>
            <person name="Moran D.A.P."/>
            <person name="Tomita M."/>
            <person name="Numata K."/>
            <person name="Arakawa K."/>
        </authorList>
    </citation>
    <scope>NUCLEOTIDE SEQUENCE</scope>
</reference>
<sequence length="220" mass="24538">MFRGCDSRRSRRAAAISTSAGFPCPEVVWQIFQGRRARAAPSTGASGGVLASRRSHLKLGGFRVEWKCLQNVGAAFQENAAHLKLRRLSCQEMSCKMLCGYNVRRRGCSHQTTALSCREVRWKMFRTRCYVVLETAAHLKLGVSISRWGRTAETFRPAKLPGCSSSGRTPTLPNFGCFRSPVRGRFRKTVRDCGGRCSRRPYGPPKIGYFGSLVKGELRV</sequence>
<comment type="caution">
    <text evidence="1">The sequence shown here is derived from an EMBL/GenBank/DDBJ whole genome shotgun (WGS) entry which is preliminary data.</text>
</comment>
<name>A0A8X6TAG5_NEPPI</name>
<dbReference type="EMBL" id="BMAW01099299">
    <property type="protein sequence ID" value="GFS89293.1"/>
    <property type="molecule type" value="Genomic_DNA"/>
</dbReference>
<accession>A0A8X6TAG5</accession>
<dbReference type="Proteomes" id="UP000887013">
    <property type="component" value="Unassembled WGS sequence"/>
</dbReference>
<keyword evidence="2" id="KW-1185">Reference proteome</keyword>